<dbReference type="EMBL" id="JBBPBM010000005">
    <property type="protein sequence ID" value="KAK8583944.1"/>
    <property type="molecule type" value="Genomic_DNA"/>
</dbReference>
<accession>A0ABR2FP98</accession>
<gene>
    <name evidence="1" type="ORF">V6N12_068198</name>
</gene>
<dbReference type="Proteomes" id="UP001472677">
    <property type="component" value="Unassembled WGS sequence"/>
</dbReference>
<reference evidence="1 2" key="1">
    <citation type="journal article" date="2024" name="G3 (Bethesda)">
        <title>Genome assembly of Hibiscus sabdariffa L. provides insights into metabolisms of medicinal natural products.</title>
        <authorList>
            <person name="Kim T."/>
        </authorList>
    </citation>
    <scope>NUCLEOTIDE SEQUENCE [LARGE SCALE GENOMIC DNA]</scope>
    <source>
        <strain evidence="1">TK-2024</strain>
        <tissue evidence="1">Old leaves</tissue>
    </source>
</reference>
<evidence type="ECO:0000313" key="1">
    <source>
        <dbReference type="EMBL" id="KAK8583944.1"/>
    </source>
</evidence>
<protein>
    <submittedName>
        <fullName evidence="1">Uncharacterized protein</fullName>
    </submittedName>
</protein>
<comment type="caution">
    <text evidence="1">The sequence shown here is derived from an EMBL/GenBank/DDBJ whole genome shotgun (WGS) entry which is preliminary data.</text>
</comment>
<keyword evidence="2" id="KW-1185">Reference proteome</keyword>
<sequence length="76" mass="8916">MVELVEDQIPRDIEEERGMQQEHKQILECVNFGVFTRDDNHDYYDGFNDKDDGEINDEEEETVLVPVSKSNIEARV</sequence>
<proteinExistence type="predicted"/>
<evidence type="ECO:0000313" key="2">
    <source>
        <dbReference type="Proteomes" id="UP001472677"/>
    </source>
</evidence>
<name>A0ABR2FP98_9ROSI</name>
<organism evidence="1 2">
    <name type="scientific">Hibiscus sabdariffa</name>
    <name type="common">roselle</name>
    <dbReference type="NCBI Taxonomy" id="183260"/>
    <lineage>
        <taxon>Eukaryota</taxon>
        <taxon>Viridiplantae</taxon>
        <taxon>Streptophyta</taxon>
        <taxon>Embryophyta</taxon>
        <taxon>Tracheophyta</taxon>
        <taxon>Spermatophyta</taxon>
        <taxon>Magnoliopsida</taxon>
        <taxon>eudicotyledons</taxon>
        <taxon>Gunneridae</taxon>
        <taxon>Pentapetalae</taxon>
        <taxon>rosids</taxon>
        <taxon>malvids</taxon>
        <taxon>Malvales</taxon>
        <taxon>Malvaceae</taxon>
        <taxon>Malvoideae</taxon>
        <taxon>Hibiscus</taxon>
    </lineage>
</organism>